<comment type="subcellular location">
    <subcellularLocation>
        <location evidence="1">Nucleus</location>
    </subcellularLocation>
</comment>
<dbReference type="SMART" id="SM00868">
    <property type="entry name" value="zf-AD"/>
    <property type="match status" value="1"/>
</dbReference>
<evidence type="ECO:0000256" key="9">
    <source>
        <dbReference type="SAM" id="MobiDB-lite"/>
    </source>
</evidence>
<protein>
    <submittedName>
        <fullName evidence="12">Uncharacterized protein</fullName>
    </submittedName>
</protein>
<accession>A0A921ZAY0</accession>
<keyword evidence="3" id="KW-0677">Repeat</keyword>
<keyword evidence="4 7" id="KW-0863">Zinc-finger</keyword>
<keyword evidence="6" id="KW-0539">Nucleus</keyword>
<keyword evidence="13" id="KW-1185">Reference proteome</keyword>
<feature type="domain" description="ZAD" evidence="11">
    <location>
        <begin position="6"/>
        <end position="75"/>
    </location>
</feature>
<evidence type="ECO:0000256" key="3">
    <source>
        <dbReference type="ARBA" id="ARBA00022737"/>
    </source>
</evidence>
<name>A0A921ZAY0_MANSE</name>
<feature type="region of interest" description="Disordered" evidence="9">
    <location>
        <begin position="175"/>
        <end position="257"/>
    </location>
</feature>
<feature type="domain" description="C2H2-type" evidence="10">
    <location>
        <begin position="482"/>
        <end position="509"/>
    </location>
</feature>
<dbReference type="InterPro" id="IPR013087">
    <property type="entry name" value="Znf_C2H2_type"/>
</dbReference>
<dbReference type="GO" id="GO:0008270">
    <property type="term" value="F:zinc ion binding"/>
    <property type="evidence" value="ECO:0007669"/>
    <property type="project" value="UniProtKB-UniRule"/>
</dbReference>
<evidence type="ECO:0000256" key="5">
    <source>
        <dbReference type="ARBA" id="ARBA00022833"/>
    </source>
</evidence>
<evidence type="ECO:0000256" key="4">
    <source>
        <dbReference type="ARBA" id="ARBA00022771"/>
    </source>
</evidence>
<dbReference type="PROSITE" id="PS51915">
    <property type="entry name" value="ZAD"/>
    <property type="match status" value="1"/>
</dbReference>
<evidence type="ECO:0000259" key="11">
    <source>
        <dbReference type="PROSITE" id="PS51915"/>
    </source>
</evidence>
<dbReference type="SMART" id="SM00355">
    <property type="entry name" value="ZnF_C2H2"/>
    <property type="match status" value="10"/>
</dbReference>
<evidence type="ECO:0000313" key="12">
    <source>
        <dbReference type="EMBL" id="KAG6454546.1"/>
    </source>
</evidence>
<keyword evidence="5 8" id="KW-0862">Zinc</keyword>
<evidence type="ECO:0000256" key="7">
    <source>
        <dbReference type="PROSITE-ProRule" id="PRU00042"/>
    </source>
</evidence>
<reference evidence="12" key="2">
    <citation type="submission" date="2020-12" db="EMBL/GenBank/DDBJ databases">
        <authorList>
            <person name="Kanost M."/>
        </authorList>
    </citation>
    <scope>NUCLEOTIDE SEQUENCE</scope>
</reference>
<feature type="binding site" evidence="8">
    <location>
        <position position="8"/>
    </location>
    <ligand>
        <name>Zn(2+)</name>
        <dbReference type="ChEBI" id="CHEBI:29105"/>
    </ligand>
</feature>
<dbReference type="GO" id="GO:0000978">
    <property type="term" value="F:RNA polymerase II cis-regulatory region sequence-specific DNA binding"/>
    <property type="evidence" value="ECO:0007669"/>
    <property type="project" value="TreeGrafter"/>
</dbReference>
<evidence type="ECO:0000259" key="10">
    <source>
        <dbReference type="PROSITE" id="PS50157"/>
    </source>
</evidence>
<feature type="compositionally biased region" description="Basic residues" evidence="9">
    <location>
        <begin position="190"/>
        <end position="199"/>
    </location>
</feature>
<organism evidence="12 13">
    <name type="scientific">Manduca sexta</name>
    <name type="common">Tobacco hawkmoth</name>
    <name type="synonym">Tobacco hornworm</name>
    <dbReference type="NCBI Taxonomy" id="7130"/>
    <lineage>
        <taxon>Eukaryota</taxon>
        <taxon>Metazoa</taxon>
        <taxon>Ecdysozoa</taxon>
        <taxon>Arthropoda</taxon>
        <taxon>Hexapoda</taxon>
        <taxon>Insecta</taxon>
        <taxon>Pterygota</taxon>
        <taxon>Neoptera</taxon>
        <taxon>Endopterygota</taxon>
        <taxon>Lepidoptera</taxon>
        <taxon>Glossata</taxon>
        <taxon>Ditrysia</taxon>
        <taxon>Bombycoidea</taxon>
        <taxon>Sphingidae</taxon>
        <taxon>Sphinginae</taxon>
        <taxon>Sphingini</taxon>
        <taxon>Manduca</taxon>
    </lineage>
</organism>
<feature type="binding site" evidence="8">
    <location>
        <position position="11"/>
    </location>
    <ligand>
        <name>Zn(2+)</name>
        <dbReference type="ChEBI" id="CHEBI:29105"/>
    </ligand>
</feature>
<evidence type="ECO:0000256" key="1">
    <source>
        <dbReference type="ARBA" id="ARBA00004123"/>
    </source>
</evidence>
<feature type="domain" description="C2H2-type" evidence="10">
    <location>
        <begin position="377"/>
        <end position="405"/>
    </location>
</feature>
<feature type="binding site" evidence="8">
    <location>
        <position position="48"/>
    </location>
    <ligand>
        <name>Zn(2+)</name>
        <dbReference type="ChEBI" id="CHEBI:29105"/>
    </ligand>
</feature>
<evidence type="ECO:0000256" key="6">
    <source>
        <dbReference type="ARBA" id="ARBA00023242"/>
    </source>
</evidence>
<dbReference type="PANTHER" id="PTHR24376">
    <property type="entry name" value="ZINC FINGER PROTEIN"/>
    <property type="match status" value="1"/>
</dbReference>
<sequence>MDLTIRACRICLNTDVKMFFIDNFLENDIQTIWGSNDTSKMPLLKYMCYECMFLLAKFVKFRKKYITAQSVLLNMIKTYNKITEQDIRKITLKSDLCHHKLPPISITEEVYMTLEMTVHEETAFEVKPVLEIKPDVEEIKVDSEEMELDECGIINDVINVGDQWGVDDVPLENPLADNVNSNTCKNGKPEKKKYVRQKTKKDNIPERKSSHINKQQKAASTDFSNSNGCINGKPEKKKYVRKKKSKDDTPKVESNKITKQQSDCKDYTVIQLSLAEQLADLEKRKETCNYKDALFKCEFCYKGFLLEGTYRNHAIKHDVSSGDLVCPVCKFRFTKQSKLTHHAAIHAFRYACNKCDVITSASDQMKKHIQWHDGVLYKCQYCDEVLTKKTSFLSHLRIKHPSQFVCDACGYSYISALGLKQHKSRMHKHLATQKEKEDPKEVKAEKEESSMYCEECDMTFLSEEAWKRHTVTSAKHREQIGLACRDCGSCFLSASALRAHSRSHDRARRLARHRVTIRRLLRRDGYPRPCEHCPEILTTRLRHWKHYQRCHRDKKYPLGNKKFICEYCGKSFQTNSHLRGHTRASCVALAVSAPLACEHCRQTLPTRLDLQEHILKVRHPLQIND</sequence>
<evidence type="ECO:0000256" key="8">
    <source>
        <dbReference type="PROSITE-ProRule" id="PRU01263"/>
    </source>
</evidence>
<keyword evidence="2 8" id="KW-0479">Metal-binding</keyword>
<feature type="domain" description="C2H2-type" evidence="10">
    <location>
        <begin position="324"/>
        <end position="351"/>
    </location>
</feature>
<dbReference type="Pfam" id="PF00096">
    <property type="entry name" value="zf-C2H2"/>
    <property type="match status" value="3"/>
</dbReference>
<dbReference type="InterPro" id="IPR012934">
    <property type="entry name" value="Znf_AD"/>
</dbReference>
<evidence type="ECO:0000256" key="2">
    <source>
        <dbReference type="ARBA" id="ARBA00022723"/>
    </source>
</evidence>
<dbReference type="EMBL" id="JH668469">
    <property type="protein sequence ID" value="KAG6454546.1"/>
    <property type="molecule type" value="Genomic_DNA"/>
</dbReference>
<feature type="compositionally biased region" description="Basic and acidic residues" evidence="9">
    <location>
        <begin position="245"/>
        <end position="257"/>
    </location>
</feature>
<dbReference type="AlphaFoldDB" id="A0A921ZAY0"/>
<feature type="compositionally biased region" description="Basic and acidic residues" evidence="9">
    <location>
        <begin position="200"/>
        <end position="209"/>
    </location>
</feature>
<dbReference type="SUPFAM" id="SSF57667">
    <property type="entry name" value="beta-beta-alpha zinc fingers"/>
    <property type="match status" value="4"/>
</dbReference>
<reference evidence="12" key="1">
    <citation type="journal article" date="2016" name="Insect Biochem. Mol. Biol.">
        <title>Multifaceted biological insights from a draft genome sequence of the tobacco hornworm moth, Manduca sexta.</title>
        <authorList>
            <person name="Kanost M.R."/>
            <person name="Arrese E.L."/>
            <person name="Cao X."/>
            <person name="Chen Y.R."/>
            <person name="Chellapilla S."/>
            <person name="Goldsmith M.R."/>
            <person name="Grosse-Wilde E."/>
            <person name="Heckel D.G."/>
            <person name="Herndon N."/>
            <person name="Jiang H."/>
            <person name="Papanicolaou A."/>
            <person name="Qu J."/>
            <person name="Soulages J.L."/>
            <person name="Vogel H."/>
            <person name="Walters J."/>
            <person name="Waterhouse R.M."/>
            <person name="Ahn S.J."/>
            <person name="Almeida F.C."/>
            <person name="An C."/>
            <person name="Aqrawi P."/>
            <person name="Bretschneider A."/>
            <person name="Bryant W.B."/>
            <person name="Bucks S."/>
            <person name="Chao H."/>
            <person name="Chevignon G."/>
            <person name="Christen J.M."/>
            <person name="Clarke D.F."/>
            <person name="Dittmer N.T."/>
            <person name="Ferguson L.C.F."/>
            <person name="Garavelou S."/>
            <person name="Gordon K.H.J."/>
            <person name="Gunaratna R.T."/>
            <person name="Han Y."/>
            <person name="Hauser F."/>
            <person name="He Y."/>
            <person name="Heidel-Fischer H."/>
            <person name="Hirsh A."/>
            <person name="Hu Y."/>
            <person name="Jiang H."/>
            <person name="Kalra D."/>
            <person name="Klinner C."/>
            <person name="Konig C."/>
            <person name="Kovar C."/>
            <person name="Kroll A.R."/>
            <person name="Kuwar S.S."/>
            <person name="Lee S.L."/>
            <person name="Lehman R."/>
            <person name="Li K."/>
            <person name="Li Z."/>
            <person name="Liang H."/>
            <person name="Lovelace S."/>
            <person name="Lu Z."/>
            <person name="Mansfield J.H."/>
            <person name="McCulloch K.J."/>
            <person name="Mathew T."/>
            <person name="Morton B."/>
            <person name="Muzny D.M."/>
            <person name="Neunemann D."/>
            <person name="Ongeri F."/>
            <person name="Pauchet Y."/>
            <person name="Pu L.L."/>
            <person name="Pyrousis I."/>
            <person name="Rao X.J."/>
            <person name="Redding A."/>
            <person name="Roesel C."/>
            <person name="Sanchez-Gracia A."/>
            <person name="Schaack S."/>
            <person name="Shukla A."/>
            <person name="Tetreau G."/>
            <person name="Wang Y."/>
            <person name="Xiong G.H."/>
            <person name="Traut W."/>
            <person name="Walsh T.K."/>
            <person name="Worley K.C."/>
            <person name="Wu D."/>
            <person name="Wu W."/>
            <person name="Wu Y.Q."/>
            <person name="Zhang X."/>
            <person name="Zou Z."/>
            <person name="Zucker H."/>
            <person name="Briscoe A.D."/>
            <person name="Burmester T."/>
            <person name="Clem R.J."/>
            <person name="Feyereisen R."/>
            <person name="Grimmelikhuijzen C.J.P."/>
            <person name="Hamodrakas S.J."/>
            <person name="Hansson B.S."/>
            <person name="Huguet E."/>
            <person name="Jermiin L.S."/>
            <person name="Lan Q."/>
            <person name="Lehman H.K."/>
            <person name="Lorenzen M."/>
            <person name="Merzendorfer H."/>
            <person name="Michalopoulos I."/>
            <person name="Morton D.B."/>
            <person name="Muthukrishnan S."/>
            <person name="Oakeshott J.G."/>
            <person name="Palmer W."/>
            <person name="Park Y."/>
            <person name="Passarelli A.L."/>
            <person name="Rozas J."/>
            <person name="Schwartz L.M."/>
            <person name="Smith W."/>
            <person name="Southgate A."/>
            <person name="Vilcinskas A."/>
            <person name="Vogt R."/>
            <person name="Wang P."/>
            <person name="Werren J."/>
            <person name="Yu X.Q."/>
            <person name="Zhou J.J."/>
            <person name="Brown S.J."/>
            <person name="Scherer S.E."/>
            <person name="Richards S."/>
            <person name="Blissard G.W."/>
        </authorList>
    </citation>
    <scope>NUCLEOTIDE SEQUENCE</scope>
</reference>
<proteinExistence type="predicted"/>
<comment type="caution">
    <text evidence="12">The sequence shown here is derived from an EMBL/GenBank/DDBJ whole genome shotgun (WGS) entry which is preliminary data.</text>
</comment>
<dbReference type="FunFam" id="3.30.160.60:FF:000100">
    <property type="entry name" value="Zinc finger 45-like"/>
    <property type="match status" value="1"/>
</dbReference>
<dbReference type="InterPro" id="IPR036236">
    <property type="entry name" value="Znf_C2H2_sf"/>
</dbReference>
<dbReference type="PANTHER" id="PTHR24376:SF235">
    <property type="entry name" value="C2H2-TYPE DOMAIN-CONTAINING PROTEIN"/>
    <property type="match status" value="1"/>
</dbReference>
<evidence type="ECO:0000313" key="13">
    <source>
        <dbReference type="Proteomes" id="UP000791440"/>
    </source>
</evidence>
<feature type="compositionally biased region" description="Polar residues" evidence="9">
    <location>
        <begin position="212"/>
        <end position="229"/>
    </location>
</feature>
<feature type="domain" description="C2H2-type" evidence="10">
    <location>
        <begin position="563"/>
        <end position="583"/>
    </location>
</feature>
<dbReference type="GO" id="GO:0001228">
    <property type="term" value="F:DNA-binding transcription activator activity, RNA polymerase II-specific"/>
    <property type="evidence" value="ECO:0007669"/>
    <property type="project" value="TreeGrafter"/>
</dbReference>
<dbReference type="SUPFAM" id="SSF57716">
    <property type="entry name" value="Glucocorticoid receptor-like (DNA-binding domain)"/>
    <property type="match status" value="1"/>
</dbReference>
<dbReference type="PROSITE" id="PS50157">
    <property type="entry name" value="ZINC_FINGER_C2H2_2"/>
    <property type="match status" value="5"/>
</dbReference>
<feature type="domain" description="C2H2-type" evidence="10">
    <location>
        <begin position="404"/>
        <end position="427"/>
    </location>
</feature>
<dbReference type="Proteomes" id="UP000791440">
    <property type="component" value="Unassembled WGS sequence"/>
</dbReference>
<feature type="compositionally biased region" description="Basic residues" evidence="9">
    <location>
        <begin position="235"/>
        <end position="244"/>
    </location>
</feature>
<dbReference type="PROSITE" id="PS00028">
    <property type="entry name" value="ZINC_FINGER_C2H2_1"/>
    <property type="match status" value="5"/>
</dbReference>
<dbReference type="GO" id="GO:0005634">
    <property type="term" value="C:nucleus"/>
    <property type="evidence" value="ECO:0007669"/>
    <property type="project" value="UniProtKB-SubCell"/>
</dbReference>
<feature type="binding site" evidence="8">
    <location>
        <position position="51"/>
    </location>
    <ligand>
        <name>Zn(2+)</name>
        <dbReference type="ChEBI" id="CHEBI:29105"/>
    </ligand>
</feature>
<gene>
    <name evidence="12" type="ORF">O3G_MSEX008749</name>
</gene>
<dbReference type="Gene3D" id="3.30.160.60">
    <property type="entry name" value="Classic Zinc Finger"/>
    <property type="match status" value="4"/>
</dbReference>